<comment type="subunit">
    <text evidence="12">Homotetramer; dimer of dimers.</text>
</comment>
<keyword evidence="6 12" id="KW-0028">Amino-acid biosynthesis</keyword>
<dbReference type="InterPro" id="IPR002220">
    <property type="entry name" value="DapA-like"/>
</dbReference>
<evidence type="ECO:0000256" key="7">
    <source>
        <dbReference type="ARBA" id="ARBA00022915"/>
    </source>
</evidence>
<dbReference type="InterPro" id="IPR013785">
    <property type="entry name" value="Aldolase_TIM"/>
</dbReference>
<accession>A0ABU9L0E2</accession>
<keyword evidence="9 12" id="KW-0456">Lyase</keyword>
<dbReference type="RefSeq" id="WP_342158011.1">
    <property type="nucleotide sequence ID" value="NZ_JBCDNA010000001.1"/>
</dbReference>
<feature type="site" description="Part of a proton relay during catalysis" evidence="12">
    <location>
        <position position="46"/>
    </location>
</feature>
<sequence>MEQFRGTGVALITPFTSNRAVDLEALERLVNYQIDNGVDYLVVLGTTGETATLSKEEKEIIKAKVLEVNKGRLPVVLGLGGNDTLSLVKELKEGDFDGFSAILSVSPYYNRPTQEGIYQHYRMFAEASPLPVILYNVPPRTGSNITPDTVIRLANDCKNVIGLKEAAGDFEQALELLRRKPADFLLISGEDKLALPFVLAGGAGVISVIGQALPKAFSQMIRLGFEGESQKAFEIFYSLAESIDLIFSEGNPAGVKSMLDALDISRSFVRMPLVSATPELRQKINIFVTKFKS</sequence>
<keyword evidence="5 12" id="KW-0963">Cytoplasm</keyword>
<evidence type="ECO:0000256" key="6">
    <source>
        <dbReference type="ARBA" id="ARBA00022605"/>
    </source>
</evidence>
<keyword evidence="8 12" id="KW-0457">Lysine biosynthesis</keyword>
<evidence type="ECO:0000256" key="12">
    <source>
        <dbReference type="HAMAP-Rule" id="MF_00418"/>
    </source>
</evidence>
<evidence type="ECO:0000256" key="10">
    <source>
        <dbReference type="ARBA" id="ARBA00023270"/>
    </source>
</evidence>
<evidence type="ECO:0000256" key="3">
    <source>
        <dbReference type="ARBA" id="ARBA00007592"/>
    </source>
</evidence>
<comment type="similarity">
    <text evidence="3 12 13">Belongs to the DapA family.</text>
</comment>
<organism evidence="14 15">
    <name type="scientific">Lutimonas vermicola</name>
    <dbReference type="NCBI Taxonomy" id="414288"/>
    <lineage>
        <taxon>Bacteria</taxon>
        <taxon>Pseudomonadati</taxon>
        <taxon>Bacteroidota</taxon>
        <taxon>Flavobacteriia</taxon>
        <taxon>Flavobacteriales</taxon>
        <taxon>Flavobacteriaceae</taxon>
        <taxon>Lutimonas</taxon>
    </lineage>
</organism>
<dbReference type="Proteomes" id="UP001474120">
    <property type="component" value="Unassembled WGS sequence"/>
</dbReference>
<evidence type="ECO:0000256" key="5">
    <source>
        <dbReference type="ARBA" id="ARBA00022490"/>
    </source>
</evidence>
<proteinExistence type="inferred from homology"/>
<dbReference type="NCBIfam" id="TIGR00674">
    <property type="entry name" value="dapA"/>
    <property type="match status" value="1"/>
</dbReference>
<dbReference type="SMART" id="SM01130">
    <property type="entry name" value="DHDPS"/>
    <property type="match status" value="1"/>
</dbReference>
<dbReference type="PANTHER" id="PTHR12128">
    <property type="entry name" value="DIHYDRODIPICOLINATE SYNTHASE"/>
    <property type="match status" value="1"/>
</dbReference>
<dbReference type="PROSITE" id="PS00666">
    <property type="entry name" value="DHDPS_2"/>
    <property type="match status" value="1"/>
</dbReference>
<evidence type="ECO:0000256" key="2">
    <source>
        <dbReference type="ARBA" id="ARBA00005120"/>
    </source>
</evidence>
<dbReference type="EC" id="4.3.3.7" evidence="4 12"/>
<evidence type="ECO:0000256" key="13">
    <source>
        <dbReference type="PIRNR" id="PIRNR001365"/>
    </source>
</evidence>
<evidence type="ECO:0000256" key="1">
    <source>
        <dbReference type="ARBA" id="ARBA00003294"/>
    </source>
</evidence>
<evidence type="ECO:0000313" key="15">
    <source>
        <dbReference type="Proteomes" id="UP001474120"/>
    </source>
</evidence>
<keyword evidence="15" id="KW-1185">Reference proteome</keyword>
<dbReference type="InterPro" id="IPR005263">
    <property type="entry name" value="DapA"/>
</dbReference>
<name>A0ABU9L0E2_9FLAO</name>
<comment type="catalytic activity">
    <reaction evidence="11 12">
        <text>L-aspartate 4-semialdehyde + pyruvate = (2S,4S)-4-hydroxy-2,3,4,5-tetrahydrodipicolinate + H2O + H(+)</text>
        <dbReference type="Rhea" id="RHEA:34171"/>
        <dbReference type="ChEBI" id="CHEBI:15361"/>
        <dbReference type="ChEBI" id="CHEBI:15377"/>
        <dbReference type="ChEBI" id="CHEBI:15378"/>
        <dbReference type="ChEBI" id="CHEBI:67139"/>
        <dbReference type="ChEBI" id="CHEBI:537519"/>
        <dbReference type="EC" id="4.3.3.7"/>
    </reaction>
</comment>
<dbReference type="EMBL" id="JBCDNA010000001">
    <property type="protein sequence ID" value="MEL4454465.1"/>
    <property type="molecule type" value="Genomic_DNA"/>
</dbReference>
<dbReference type="HAMAP" id="MF_00418">
    <property type="entry name" value="DapA"/>
    <property type="match status" value="1"/>
</dbReference>
<dbReference type="CDD" id="cd00950">
    <property type="entry name" value="DHDPS"/>
    <property type="match status" value="1"/>
</dbReference>
<dbReference type="Gene3D" id="3.20.20.70">
    <property type="entry name" value="Aldolase class I"/>
    <property type="match status" value="1"/>
</dbReference>
<gene>
    <name evidence="12 14" type="primary">dapA</name>
    <name evidence="14" type="ORF">AABB81_01055</name>
</gene>
<feature type="active site" description="Proton donor/acceptor" evidence="12">
    <location>
        <position position="135"/>
    </location>
</feature>
<evidence type="ECO:0000256" key="4">
    <source>
        <dbReference type="ARBA" id="ARBA00012086"/>
    </source>
</evidence>
<feature type="binding site" evidence="12">
    <location>
        <position position="206"/>
    </location>
    <ligand>
        <name>pyruvate</name>
        <dbReference type="ChEBI" id="CHEBI:15361"/>
    </ligand>
</feature>
<dbReference type="PIRSF" id="PIRSF001365">
    <property type="entry name" value="DHDPS"/>
    <property type="match status" value="1"/>
</dbReference>
<feature type="active site" description="Schiff-base intermediate with substrate" evidence="12">
    <location>
        <position position="164"/>
    </location>
</feature>
<dbReference type="PRINTS" id="PR00146">
    <property type="entry name" value="DHPICSNTHASE"/>
</dbReference>
<feature type="binding site" evidence="12">
    <location>
        <position position="47"/>
    </location>
    <ligand>
        <name>pyruvate</name>
        <dbReference type="ChEBI" id="CHEBI:15361"/>
    </ligand>
</feature>
<evidence type="ECO:0000256" key="11">
    <source>
        <dbReference type="ARBA" id="ARBA00047836"/>
    </source>
</evidence>
<comment type="caution">
    <text evidence="14">The sequence shown here is derived from an EMBL/GenBank/DDBJ whole genome shotgun (WGS) entry which is preliminary data.</text>
</comment>
<dbReference type="InterPro" id="IPR020625">
    <property type="entry name" value="Schiff_base-form_aldolases_AS"/>
</dbReference>
<comment type="subcellular location">
    <subcellularLocation>
        <location evidence="12">Cytoplasm</location>
    </subcellularLocation>
</comment>
<keyword evidence="10 12" id="KW-0704">Schiff base</keyword>
<comment type="function">
    <text evidence="1 12">Catalyzes the condensation of (S)-aspartate-beta-semialdehyde [(S)-ASA] and pyruvate to 4-hydroxy-tetrahydrodipicolinate (HTPA).</text>
</comment>
<comment type="caution">
    <text evidence="12">Was originally thought to be a dihydrodipicolinate synthase (DHDPS), catalyzing the condensation of (S)-aspartate-beta-semialdehyde [(S)-ASA] and pyruvate to dihydrodipicolinate (DHDP). However, it was shown in E.coli that the product of the enzymatic reaction is not dihydrodipicolinate but in fact (4S)-4-hydroxy-2,3,4,5-tetrahydro-(2S)-dipicolinic acid (HTPA), and that the consecutive dehydration reaction leading to DHDP is not spontaneous but catalyzed by DapB.</text>
</comment>
<reference evidence="14 15" key="1">
    <citation type="submission" date="2024-04" db="EMBL/GenBank/DDBJ databases">
        <title>whole genome sequencing of Lutimonas vermicola strain IMCC1616.</title>
        <authorList>
            <person name="Bae S.S."/>
        </authorList>
    </citation>
    <scope>NUCLEOTIDE SEQUENCE [LARGE SCALE GENOMIC DNA]</scope>
    <source>
        <strain evidence="14 15">IMCC1616</strain>
    </source>
</reference>
<dbReference type="Pfam" id="PF00701">
    <property type="entry name" value="DHDPS"/>
    <property type="match status" value="1"/>
</dbReference>
<dbReference type="PANTHER" id="PTHR12128:SF66">
    <property type="entry name" value="4-HYDROXY-2-OXOGLUTARATE ALDOLASE, MITOCHONDRIAL"/>
    <property type="match status" value="1"/>
</dbReference>
<dbReference type="GO" id="GO:0008840">
    <property type="term" value="F:4-hydroxy-tetrahydrodipicolinate synthase activity"/>
    <property type="evidence" value="ECO:0007669"/>
    <property type="project" value="UniProtKB-EC"/>
</dbReference>
<protein>
    <recommendedName>
        <fullName evidence="4 12">4-hydroxy-tetrahydrodipicolinate synthase</fullName>
        <shortName evidence="12">HTPA synthase</shortName>
        <ecNumber evidence="4 12">4.3.3.7</ecNumber>
    </recommendedName>
</protein>
<evidence type="ECO:0000256" key="9">
    <source>
        <dbReference type="ARBA" id="ARBA00023239"/>
    </source>
</evidence>
<keyword evidence="7 12" id="KW-0220">Diaminopimelate biosynthesis</keyword>
<comment type="pathway">
    <text evidence="2 12">Amino-acid biosynthesis; L-lysine biosynthesis via DAP pathway; (S)-tetrahydrodipicolinate from L-aspartate: step 3/4.</text>
</comment>
<feature type="site" description="Part of a proton relay during catalysis" evidence="12">
    <location>
        <position position="109"/>
    </location>
</feature>
<dbReference type="SUPFAM" id="SSF51569">
    <property type="entry name" value="Aldolase"/>
    <property type="match status" value="1"/>
</dbReference>
<evidence type="ECO:0000256" key="8">
    <source>
        <dbReference type="ARBA" id="ARBA00023154"/>
    </source>
</evidence>
<evidence type="ECO:0000313" key="14">
    <source>
        <dbReference type="EMBL" id="MEL4454465.1"/>
    </source>
</evidence>